<dbReference type="GO" id="GO:0003746">
    <property type="term" value="F:translation elongation factor activity"/>
    <property type="evidence" value="ECO:0007669"/>
    <property type="project" value="UniProtKB-KW"/>
</dbReference>
<evidence type="ECO:0000313" key="3">
    <source>
        <dbReference type="Proteomes" id="UP000297288"/>
    </source>
</evidence>
<proteinExistence type="predicted"/>
<dbReference type="Pfam" id="PF23871">
    <property type="entry name" value="DUF7226"/>
    <property type="match status" value="1"/>
</dbReference>
<feature type="non-terminal residue" evidence="2">
    <location>
        <position position="1"/>
    </location>
</feature>
<feature type="domain" description="DUF7226" evidence="1">
    <location>
        <begin position="1"/>
        <end position="143"/>
    </location>
</feature>
<keyword evidence="2" id="KW-0648">Protein biosynthesis</keyword>
<dbReference type="AlphaFoldDB" id="A0A4Z0VYS6"/>
<gene>
    <name evidence="2" type="ORF">E4650_10285</name>
</gene>
<dbReference type="Proteomes" id="UP000297288">
    <property type="component" value="Unassembled WGS sequence"/>
</dbReference>
<dbReference type="EMBL" id="SRME01000022">
    <property type="protein sequence ID" value="TGG85756.1"/>
    <property type="molecule type" value="Genomic_DNA"/>
</dbReference>
<accession>A0A4Z0VYS6</accession>
<reference evidence="2 3" key="1">
    <citation type="submission" date="2019-04" db="EMBL/GenBank/DDBJ databases">
        <title>Draft genome sequence data and analysis of a Fermenting Bacterium, Geotoga petraea strain HO-Geo1, isolated from heavy-oil petroleum reservoir in Russia.</title>
        <authorList>
            <person name="Grouzdev D.S."/>
            <person name="Semenova E.M."/>
            <person name="Sokolova D.S."/>
            <person name="Tourova T.P."/>
            <person name="Poltaraus A.B."/>
            <person name="Nazina T.N."/>
        </authorList>
    </citation>
    <scope>NUCLEOTIDE SEQUENCE [LARGE SCALE GENOMIC DNA]</scope>
    <source>
        <strain evidence="2 3">HO-Geo1</strain>
    </source>
</reference>
<dbReference type="InterPro" id="IPR055650">
    <property type="entry name" value="DUF7226"/>
</dbReference>
<evidence type="ECO:0000313" key="2">
    <source>
        <dbReference type="EMBL" id="TGG85756.1"/>
    </source>
</evidence>
<evidence type="ECO:0000259" key="1">
    <source>
        <dbReference type="Pfam" id="PF23871"/>
    </source>
</evidence>
<organism evidence="2 3">
    <name type="scientific">Geotoga petraea</name>
    <dbReference type="NCBI Taxonomy" id="28234"/>
    <lineage>
        <taxon>Bacteria</taxon>
        <taxon>Thermotogati</taxon>
        <taxon>Thermotogota</taxon>
        <taxon>Thermotogae</taxon>
        <taxon>Petrotogales</taxon>
        <taxon>Petrotogaceae</taxon>
        <taxon>Geotoga</taxon>
    </lineage>
</organism>
<name>A0A4Z0VYS6_9BACT</name>
<comment type="caution">
    <text evidence="2">The sequence shown here is derived from an EMBL/GenBank/DDBJ whole genome shotgun (WGS) entry which is preliminary data.</text>
</comment>
<dbReference type="RefSeq" id="WP_205742469.1">
    <property type="nucleotide sequence ID" value="NZ_SRME01000022.1"/>
</dbReference>
<keyword evidence="2" id="KW-0251">Elongation factor</keyword>
<sequence>KVVDLLGFLNDSELEQEEITLNFSFDQRQAHYYTRAAKYLNLVEKKNNKYQLTKLGNKIINSDFKDKYLSLISKILEHEVFNKTLKKYFNDNNNISKNDVIKIMKKSQIYNSKTKNFEKLSESTIERRSQTVLKWIEWIVKQIYKND</sequence>
<protein>
    <submittedName>
        <fullName evidence="2">Translation elongation factor</fullName>
    </submittedName>
</protein>